<dbReference type="Proteomes" id="UP000253303">
    <property type="component" value="Unassembled WGS sequence"/>
</dbReference>
<keyword evidence="4" id="KW-1185">Reference proteome</keyword>
<evidence type="ECO:0000256" key="2">
    <source>
        <dbReference type="SAM" id="Phobius"/>
    </source>
</evidence>
<dbReference type="Pfam" id="PF09534">
    <property type="entry name" value="Trp_oprn_chp"/>
    <property type="match status" value="1"/>
</dbReference>
<feature type="transmembrane region" description="Helical" evidence="2">
    <location>
        <begin position="131"/>
        <end position="154"/>
    </location>
</feature>
<dbReference type="InterPro" id="IPR019051">
    <property type="entry name" value="Trp_biosyn_TM_oprn/chp"/>
</dbReference>
<feature type="transmembrane region" description="Helical" evidence="2">
    <location>
        <begin position="86"/>
        <end position="111"/>
    </location>
</feature>
<evidence type="ECO:0000313" key="4">
    <source>
        <dbReference type="Proteomes" id="UP000253303"/>
    </source>
</evidence>
<feature type="transmembrane region" description="Helical" evidence="2">
    <location>
        <begin position="54"/>
        <end position="74"/>
    </location>
</feature>
<feature type="transmembrane region" description="Helical" evidence="2">
    <location>
        <begin position="9"/>
        <end position="27"/>
    </location>
</feature>
<keyword evidence="2" id="KW-1133">Transmembrane helix</keyword>
<gene>
    <name evidence="3" type="ORF">DP939_11355</name>
</gene>
<protein>
    <submittedName>
        <fullName evidence="3">MFS transporter</fullName>
    </submittedName>
</protein>
<comment type="caution">
    <text evidence="3">The sequence shown here is derived from an EMBL/GenBank/DDBJ whole genome shotgun (WGS) entry which is preliminary data.</text>
</comment>
<dbReference type="AlphaFoldDB" id="A0A366M2W6"/>
<accession>A0A366M2W6</accession>
<dbReference type="EMBL" id="QMEY01000003">
    <property type="protein sequence ID" value="RBQ20377.1"/>
    <property type="molecule type" value="Genomic_DNA"/>
</dbReference>
<proteinExistence type="predicted"/>
<name>A0A366M2W6_9ACTN</name>
<keyword evidence="2" id="KW-0812">Transmembrane</keyword>
<feature type="region of interest" description="Disordered" evidence="1">
    <location>
        <begin position="184"/>
        <end position="204"/>
    </location>
</feature>
<sequence length="204" mass="20015">MTADSRRGLAIWVVACALGAGLTLFAAGRDWAKVTMGGVAGGPASTVPVSGGTLVPVLTPLALAAAASAVAVLATRGLWRRVVGAVLALCGVGAAVAAATGVSAASGPAAAEAAARQSALALSGQAAAQAVWPWPAVALAGGVVLALTGLVACVRGGRWAAMSARYDRPGSRREAAASGDRAMWDALDEGVDPTADPVKHDKEK</sequence>
<reference evidence="3 4" key="1">
    <citation type="submission" date="2018-06" db="EMBL/GenBank/DDBJ databases">
        <title>Sphaerisporangium craniellae sp. nov., isolated from a marine sponge in the South China Sea.</title>
        <authorList>
            <person name="Li L."/>
        </authorList>
    </citation>
    <scope>NUCLEOTIDE SEQUENCE [LARGE SCALE GENOMIC DNA]</scope>
    <source>
        <strain evidence="3 4">LHW63015</strain>
    </source>
</reference>
<keyword evidence="2" id="KW-0472">Membrane</keyword>
<dbReference type="RefSeq" id="WP_113980570.1">
    <property type="nucleotide sequence ID" value="NZ_QMEY01000003.1"/>
</dbReference>
<organism evidence="3 4">
    <name type="scientific">Spongiactinospora rosea</name>
    <dbReference type="NCBI Taxonomy" id="2248750"/>
    <lineage>
        <taxon>Bacteria</taxon>
        <taxon>Bacillati</taxon>
        <taxon>Actinomycetota</taxon>
        <taxon>Actinomycetes</taxon>
        <taxon>Streptosporangiales</taxon>
        <taxon>Streptosporangiaceae</taxon>
        <taxon>Spongiactinospora</taxon>
    </lineage>
</organism>
<dbReference type="OrthoDB" id="3712369at2"/>
<evidence type="ECO:0000313" key="3">
    <source>
        <dbReference type="EMBL" id="RBQ20377.1"/>
    </source>
</evidence>
<evidence type="ECO:0000256" key="1">
    <source>
        <dbReference type="SAM" id="MobiDB-lite"/>
    </source>
</evidence>